<dbReference type="EMBL" id="JAGTTN010000003">
    <property type="protein sequence ID" value="MCC2032547.1"/>
    <property type="molecule type" value="Genomic_DNA"/>
</dbReference>
<dbReference type="SUPFAM" id="SSF46894">
    <property type="entry name" value="C-terminal effector domain of the bipartite response regulators"/>
    <property type="match status" value="1"/>
</dbReference>
<keyword evidence="3" id="KW-0804">Transcription</keyword>
<evidence type="ECO:0000313" key="6">
    <source>
        <dbReference type="Proteomes" id="UP001139354"/>
    </source>
</evidence>
<reference evidence="5" key="1">
    <citation type="submission" date="2021-04" db="EMBL/GenBank/DDBJ databases">
        <title>Microbacterium tenobrionis sp. nov. and Microbacterium allomyrinae sp. nov., isolated from larvae of Tenobrio molitor and Allomyrina dichotoma, respectively.</title>
        <authorList>
            <person name="Lee S.D."/>
        </authorList>
    </citation>
    <scope>NUCLEOTIDE SEQUENCE</scope>
    <source>
        <strain evidence="5">BWT-G7</strain>
    </source>
</reference>
<evidence type="ECO:0000256" key="1">
    <source>
        <dbReference type="ARBA" id="ARBA00023015"/>
    </source>
</evidence>
<dbReference type="PANTHER" id="PTHR44688:SF16">
    <property type="entry name" value="DNA-BINDING TRANSCRIPTIONAL ACTIVATOR DEVR_DOSR"/>
    <property type="match status" value="1"/>
</dbReference>
<dbReference type="RefSeq" id="WP_229384518.1">
    <property type="nucleotide sequence ID" value="NZ_JAGTTN010000003.1"/>
</dbReference>
<evidence type="ECO:0000259" key="4">
    <source>
        <dbReference type="PROSITE" id="PS50043"/>
    </source>
</evidence>
<dbReference type="Gene3D" id="1.25.40.10">
    <property type="entry name" value="Tetratricopeptide repeat domain"/>
    <property type="match status" value="1"/>
</dbReference>
<protein>
    <submittedName>
        <fullName evidence="5">LuxR family transcriptional regulator</fullName>
    </submittedName>
</protein>
<dbReference type="InterPro" id="IPR027417">
    <property type="entry name" value="P-loop_NTPase"/>
</dbReference>
<dbReference type="AlphaFoldDB" id="A0A9X1S3I4"/>
<name>A0A9X1S3I4_9MICO</name>
<organism evidence="5 6">
    <name type="scientific">Microbacterium allomyrinae</name>
    <dbReference type="NCBI Taxonomy" id="2830666"/>
    <lineage>
        <taxon>Bacteria</taxon>
        <taxon>Bacillati</taxon>
        <taxon>Actinomycetota</taxon>
        <taxon>Actinomycetes</taxon>
        <taxon>Micrococcales</taxon>
        <taxon>Microbacteriaceae</taxon>
        <taxon>Microbacterium</taxon>
    </lineage>
</organism>
<keyword evidence="1" id="KW-0805">Transcription regulation</keyword>
<evidence type="ECO:0000256" key="2">
    <source>
        <dbReference type="ARBA" id="ARBA00023125"/>
    </source>
</evidence>
<evidence type="ECO:0000256" key="3">
    <source>
        <dbReference type="ARBA" id="ARBA00023163"/>
    </source>
</evidence>
<feature type="domain" description="HTH luxR-type" evidence="4">
    <location>
        <begin position="776"/>
        <end position="841"/>
    </location>
</feature>
<dbReference type="Pfam" id="PF00196">
    <property type="entry name" value="GerE"/>
    <property type="match status" value="1"/>
</dbReference>
<dbReference type="PANTHER" id="PTHR44688">
    <property type="entry name" value="DNA-BINDING TRANSCRIPTIONAL ACTIVATOR DEVR_DOSR"/>
    <property type="match status" value="1"/>
</dbReference>
<dbReference type="SUPFAM" id="SSF48452">
    <property type="entry name" value="TPR-like"/>
    <property type="match status" value="1"/>
</dbReference>
<dbReference type="InterPro" id="IPR049945">
    <property type="entry name" value="AAA_22"/>
</dbReference>
<dbReference type="CDD" id="cd06170">
    <property type="entry name" value="LuxR_C_like"/>
    <property type="match status" value="1"/>
</dbReference>
<dbReference type="Pfam" id="PF13401">
    <property type="entry name" value="AAA_22"/>
    <property type="match status" value="1"/>
</dbReference>
<dbReference type="InterPro" id="IPR000792">
    <property type="entry name" value="Tscrpt_reg_LuxR_C"/>
</dbReference>
<keyword evidence="2" id="KW-0238">DNA-binding</keyword>
<keyword evidence="6" id="KW-1185">Reference proteome</keyword>
<dbReference type="SMART" id="SM00421">
    <property type="entry name" value="HTH_LUXR"/>
    <property type="match status" value="1"/>
</dbReference>
<dbReference type="InterPro" id="IPR059106">
    <property type="entry name" value="WHD_MalT"/>
</dbReference>
<dbReference type="InterPro" id="IPR016032">
    <property type="entry name" value="Sig_transdc_resp-reg_C-effctor"/>
</dbReference>
<dbReference type="InterPro" id="IPR011990">
    <property type="entry name" value="TPR-like_helical_dom_sf"/>
</dbReference>
<dbReference type="GO" id="GO:0003677">
    <property type="term" value="F:DNA binding"/>
    <property type="evidence" value="ECO:0007669"/>
    <property type="project" value="UniProtKB-KW"/>
</dbReference>
<gene>
    <name evidence="5" type="ORF">KEC57_10195</name>
</gene>
<sequence>MDRPALRERLDAGLAAPLSLVVAPAGAGKSVLLAQWARTVEDRVVVWLDVAATDEDALVFSRRLVSAITEAAPDFARPAAPVAASDRRLGDAFVEEIAGGLSQAGPLLLIFDDVDRLGGTEVLADLWRLVGLLPATTHAVFASRIDLQLGWSRHRLQHALVELRQRELAFDDETTTLVLESIIGRPVDHADATAITARTEGWAVGVQLTALSLRFAAEPDRIVDTLADTDRLVVDYLSEEVLDGIDPLRREALTRLSIVDEMCAGLVEAVCGIEGAAFLADLERDSLFVVPVPGNPGWFRFHRLFHDLLLLRLRAGSAARSESELLQSAAEWFDREGLVDSAIDCLVRARQWTAVLDRVLRLGRERYEERRMARVAGWLAQVPAEVRAARPDAELLFAIAQGMTGRTTPAVAAFREMLAAGVLDEGQTQVAAAYLAACVQFEPHPELFAGAADQALAALGQHPDATPPDLVGVTSRPLLTMVADGSRGRALFLLGDLEGAQRALRAALAGAGSGYRPYRVHGLGSLALAEAFAGRLRAATEHADEALATATASELLSHPAPADAYLARAVVAVQRGEPDAGALALAEGTLRAASNRRTQLLWVSRLIAALVEPDDLDPDADAGSLGAPPPLVRQGLLAQAMRRARLQGSPSLSVPHAQGWSIAVFEAVAALLTAGRTEAARAVLAQHPFDPDPARVLRAVEHEILLGWASATEGRPAPVREHLLAALDLAEPEWLVHPFVRAGPRVAELIDDLPGVGSEFRTIAVNRARRAGASREQELVDALTPRELELLAYLPSRLTIADIAARNFVSTNTVKTHLGHIYRKMGVRGRDAAIQRARELGLVDAAEIARVG</sequence>
<comment type="caution">
    <text evidence="5">The sequence shown here is derived from an EMBL/GenBank/DDBJ whole genome shotgun (WGS) entry which is preliminary data.</text>
</comment>
<accession>A0A9X1S3I4</accession>
<dbReference type="InterPro" id="IPR036388">
    <property type="entry name" value="WH-like_DNA-bd_sf"/>
</dbReference>
<dbReference type="Gene3D" id="1.10.10.10">
    <property type="entry name" value="Winged helix-like DNA-binding domain superfamily/Winged helix DNA-binding domain"/>
    <property type="match status" value="1"/>
</dbReference>
<dbReference type="Gene3D" id="3.40.50.300">
    <property type="entry name" value="P-loop containing nucleotide triphosphate hydrolases"/>
    <property type="match status" value="1"/>
</dbReference>
<dbReference type="GO" id="GO:0016887">
    <property type="term" value="F:ATP hydrolysis activity"/>
    <property type="evidence" value="ECO:0007669"/>
    <property type="project" value="InterPro"/>
</dbReference>
<dbReference type="GO" id="GO:0006355">
    <property type="term" value="P:regulation of DNA-templated transcription"/>
    <property type="evidence" value="ECO:0007669"/>
    <property type="project" value="InterPro"/>
</dbReference>
<dbReference type="Pfam" id="PF25873">
    <property type="entry name" value="WHD_MalT"/>
    <property type="match status" value="1"/>
</dbReference>
<dbReference type="SUPFAM" id="SSF52540">
    <property type="entry name" value="P-loop containing nucleoside triphosphate hydrolases"/>
    <property type="match status" value="1"/>
</dbReference>
<evidence type="ECO:0000313" key="5">
    <source>
        <dbReference type="EMBL" id="MCC2032547.1"/>
    </source>
</evidence>
<proteinExistence type="predicted"/>
<dbReference type="Proteomes" id="UP001139354">
    <property type="component" value="Unassembled WGS sequence"/>
</dbReference>
<dbReference type="PROSITE" id="PS50043">
    <property type="entry name" value="HTH_LUXR_2"/>
    <property type="match status" value="1"/>
</dbReference>